<name>A0A9X2FLP9_9LACO</name>
<comment type="similarity">
    <text evidence="1">Belongs to the glycosyl hydrolase 73 family.</text>
</comment>
<evidence type="ECO:0000313" key="8">
    <source>
        <dbReference type="Proteomes" id="UP001139006"/>
    </source>
</evidence>
<feature type="domain" description="LysM" evidence="6">
    <location>
        <begin position="318"/>
        <end position="361"/>
    </location>
</feature>
<dbReference type="Pfam" id="PF01832">
    <property type="entry name" value="Glucosaminidase"/>
    <property type="match status" value="1"/>
</dbReference>
<dbReference type="GO" id="GO:0004040">
    <property type="term" value="F:amidase activity"/>
    <property type="evidence" value="ECO:0007669"/>
    <property type="project" value="InterPro"/>
</dbReference>
<protein>
    <recommendedName>
        <fullName evidence="4">Peptidoglycan hydrolase</fullName>
    </recommendedName>
</protein>
<feature type="region of interest" description="Disordered" evidence="5">
    <location>
        <begin position="57"/>
        <end position="122"/>
    </location>
</feature>
<accession>A0A9X2FLP9</accession>
<gene>
    <name evidence="7" type="ORF">LB941_06665</name>
</gene>
<dbReference type="PANTHER" id="PTHR33734:SF22">
    <property type="entry name" value="MEMBRANE-BOUND LYTIC MUREIN TRANSGLYCOSYLASE D"/>
    <property type="match status" value="1"/>
</dbReference>
<dbReference type="Pfam" id="PF01476">
    <property type="entry name" value="LysM"/>
    <property type="match status" value="6"/>
</dbReference>
<evidence type="ECO:0000313" key="7">
    <source>
        <dbReference type="EMBL" id="MCP0887016.1"/>
    </source>
</evidence>
<feature type="domain" description="LysM" evidence="6">
    <location>
        <begin position="524"/>
        <end position="567"/>
    </location>
</feature>
<dbReference type="EMBL" id="JAIULA010000010">
    <property type="protein sequence ID" value="MCP0887016.1"/>
    <property type="molecule type" value="Genomic_DNA"/>
</dbReference>
<evidence type="ECO:0000259" key="6">
    <source>
        <dbReference type="PROSITE" id="PS51782"/>
    </source>
</evidence>
<evidence type="ECO:0000256" key="3">
    <source>
        <dbReference type="ARBA" id="ARBA00022638"/>
    </source>
</evidence>
<dbReference type="Gene3D" id="4.10.80.30">
    <property type="entry name" value="DNA polymerase, domain 6"/>
    <property type="match status" value="1"/>
</dbReference>
<sequence length="696" mass="73650">MKKRKERIEQQKTFHIVNNLKSVKKATTYIGTTVLMGTAGITLSKTKVAADTVVNSNMNSASSSSTTDSAVSETESSSSVTTTSVDTASSLDSSSSDSSANQSSVQTTTKSIDNNSVVSSSSNTTSLVTSNIVSAKAVTTYSSNVSSFLSSIASSAQTIAEQRGLYASLMIAQAALESGWGTSTLSTSAYNLFGVKWNGSGAYVTMNTQEYYNGSYHVVSAKFQKYSNYSESLNAYANLIINNFPNSTKTNASTPEIAAKNLSNGVYGTYATDPNYATILSNLIKTYNLTQYDSSSDNSNSDNNSNNNNSDNSNTSTTTYTVKSGDSLWAIANKYGISVATLKSLNNLSSNTIYVGQTLKVSSTSNNNDNSDNNNSDNSNTSTTTYTVKSGDSLWAIANKYGISVATLKSLNNLSSNTIYIGQTLKVSSTSNNNDNSDNNSNNNNSDNSNTSTTTYTVKSGDSLWAIANKYGISVATLKSLNNLSSDIIYIGQSLKVSGTNSSDGNSDNNSNNNNSNNSNTSTTTYTVKSGDSLWAVANKYGISVATLKSLNNLSSDIIYIGQSLKVSGTNSSDGNSNNNSNNNNSNNSNTSTTTYTVKSGDSLWAIANKYGLTVAKLKSLNNLSSNTIYINQSLNVTNNSSATTNQSSSSTTYTTKSGDSLWKIASTYGTTVSRLKSLNNLTSDIIYVGQTLKIN</sequence>
<keyword evidence="3" id="KW-0081">Bacteriolytic enzyme</keyword>
<dbReference type="Gene3D" id="3.10.350.10">
    <property type="entry name" value="LysM domain"/>
    <property type="match status" value="6"/>
</dbReference>
<feature type="region of interest" description="Disordered" evidence="5">
    <location>
        <begin position="363"/>
        <end position="384"/>
    </location>
</feature>
<dbReference type="InterPro" id="IPR002901">
    <property type="entry name" value="MGlyc_endo_b_GlcNAc-like_dom"/>
</dbReference>
<dbReference type="SMART" id="SM00047">
    <property type="entry name" value="LYZ2"/>
    <property type="match status" value="1"/>
</dbReference>
<feature type="compositionally biased region" description="Low complexity" evidence="5">
    <location>
        <begin position="57"/>
        <end position="107"/>
    </location>
</feature>
<dbReference type="PROSITE" id="PS51782">
    <property type="entry name" value="LYSM"/>
    <property type="match status" value="6"/>
</dbReference>
<dbReference type="SMART" id="SM00257">
    <property type="entry name" value="LysM"/>
    <property type="match status" value="6"/>
</dbReference>
<dbReference type="InterPro" id="IPR036779">
    <property type="entry name" value="LysM_dom_sf"/>
</dbReference>
<dbReference type="PRINTS" id="PR01002">
    <property type="entry name" value="FLGFLGJ"/>
</dbReference>
<feature type="region of interest" description="Disordered" evidence="5">
    <location>
        <begin position="293"/>
        <end position="318"/>
    </location>
</feature>
<comment type="caution">
    <text evidence="7">The sequence shown here is derived from an EMBL/GenBank/DDBJ whole genome shotgun (WGS) entry which is preliminary data.</text>
</comment>
<dbReference type="GO" id="GO:0008932">
    <property type="term" value="F:lytic endotransglycosylase activity"/>
    <property type="evidence" value="ECO:0007669"/>
    <property type="project" value="TreeGrafter"/>
</dbReference>
<feature type="region of interest" description="Disordered" evidence="5">
    <location>
        <begin position="499"/>
        <end position="524"/>
    </location>
</feature>
<dbReference type="Proteomes" id="UP001139006">
    <property type="component" value="Unassembled WGS sequence"/>
</dbReference>
<proteinExistence type="inferred from homology"/>
<feature type="domain" description="LysM" evidence="6">
    <location>
        <begin position="594"/>
        <end position="637"/>
    </location>
</feature>
<evidence type="ECO:0000256" key="2">
    <source>
        <dbReference type="ARBA" id="ARBA00022529"/>
    </source>
</evidence>
<keyword evidence="8" id="KW-1185">Reference proteome</keyword>
<organism evidence="7 8">
    <name type="scientific">Ligilactobacillus ubinensis</name>
    <dbReference type="NCBI Taxonomy" id="2876789"/>
    <lineage>
        <taxon>Bacteria</taxon>
        <taxon>Bacillati</taxon>
        <taxon>Bacillota</taxon>
        <taxon>Bacilli</taxon>
        <taxon>Lactobacillales</taxon>
        <taxon>Lactobacillaceae</taxon>
        <taxon>Ligilactobacillus</taxon>
    </lineage>
</organism>
<dbReference type="Gene3D" id="1.10.530.10">
    <property type="match status" value="1"/>
</dbReference>
<dbReference type="InterPro" id="IPR018392">
    <property type="entry name" value="LysM"/>
</dbReference>
<keyword evidence="2" id="KW-0929">Antimicrobial</keyword>
<feature type="domain" description="LysM" evidence="6">
    <location>
        <begin position="454"/>
        <end position="497"/>
    </location>
</feature>
<feature type="region of interest" description="Disordered" evidence="5">
    <location>
        <begin position="570"/>
        <end position="594"/>
    </location>
</feature>
<dbReference type="GO" id="GO:0042742">
    <property type="term" value="P:defense response to bacterium"/>
    <property type="evidence" value="ECO:0007669"/>
    <property type="project" value="UniProtKB-KW"/>
</dbReference>
<dbReference type="GO" id="GO:0031640">
    <property type="term" value="P:killing of cells of another organism"/>
    <property type="evidence" value="ECO:0007669"/>
    <property type="project" value="UniProtKB-KW"/>
</dbReference>
<feature type="region of interest" description="Disordered" evidence="5">
    <location>
        <begin position="429"/>
        <end position="454"/>
    </location>
</feature>
<dbReference type="PANTHER" id="PTHR33734">
    <property type="entry name" value="LYSM DOMAIN-CONTAINING GPI-ANCHORED PROTEIN 2"/>
    <property type="match status" value="1"/>
</dbReference>
<dbReference type="SUPFAM" id="SSF54106">
    <property type="entry name" value="LysM domain"/>
    <property type="match status" value="6"/>
</dbReference>
<dbReference type="RefSeq" id="WP_253360525.1">
    <property type="nucleotide sequence ID" value="NZ_JAIULA010000010.1"/>
</dbReference>
<dbReference type="AlphaFoldDB" id="A0A9X2FLP9"/>
<dbReference type="CDD" id="cd00118">
    <property type="entry name" value="LysM"/>
    <property type="match status" value="6"/>
</dbReference>
<evidence type="ECO:0000256" key="4">
    <source>
        <dbReference type="ARBA" id="ARBA00032108"/>
    </source>
</evidence>
<feature type="domain" description="LysM" evidence="6">
    <location>
        <begin position="652"/>
        <end position="695"/>
    </location>
</feature>
<feature type="domain" description="LysM" evidence="6">
    <location>
        <begin position="384"/>
        <end position="427"/>
    </location>
</feature>
<evidence type="ECO:0000256" key="5">
    <source>
        <dbReference type="SAM" id="MobiDB-lite"/>
    </source>
</evidence>
<evidence type="ECO:0000256" key="1">
    <source>
        <dbReference type="ARBA" id="ARBA00010266"/>
    </source>
</evidence>
<reference evidence="7 8" key="1">
    <citation type="journal article" date="2023" name="Int. J. Syst. Evol. Microbiol.">
        <title>Ligilactobacillus ubinensis sp. nov., a novel species isolated from the wild ferment of a durian fruit (Durio zibethinus).</title>
        <authorList>
            <person name="Heng Y.C."/>
            <person name="Menon N."/>
            <person name="Chen B."/>
            <person name="Loo B.Z.L."/>
            <person name="Wong G.W.J."/>
            <person name="Lim A.C.H."/>
            <person name="Silvaraju S."/>
            <person name="Kittelmann S."/>
        </authorList>
    </citation>
    <scope>NUCLEOTIDE SEQUENCE [LARGE SCALE GENOMIC DNA]</scope>
    <source>
        <strain evidence="7 8">WILCCON 0076</strain>
    </source>
</reference>